<keyword evidence="1" id="KW-0732">Signal</keyword>
<dbReference type="Proteomes" id="UP000748756">
    <property type="component" value="Unassembled WGS sequence"/>
</dbReference>
<organism evidence="2 3">
    <name type="scientific">Linnemannia schmuckeri</name>
    <dbReference type="NCBI Taxonomy" id="64567"/>
    <lineage>
        <taxon>Eukaryota</taxon>
        <taxon>Fungi</taxon>
        <taxon>Fungi incertae sedis</taxon>
        <taxon>Mucoromycota</taxon>
        <taxon>Mortierellomycotina</taxon>
        <taxon>Mortierellomycetes</taxon>
        <taxon>Mortierellales</taxon>
        <taxon>Mortierellaceae</taxon>
        <taxon>Linnemannia</taxon>
    </lineage>
</organism>
<dbReference type="EMBL" id="JAAAUQ010002825">
    <property type="protein sequence ID" value="KAF9120539.1"/>
    <property type="molecule type" value="Genomic_DNA"/>
</dbReference>
<sequence length="56" mass="5630">ALLLSSVSLRSAVLSWLTMALMPASSPSLSISLTTTALSLRAPPPALPAVPTLSVA</sequence>
<evidence type="ECO:0000256" key="1">
    <source>
        <dbReference type="SAM" id="SignalP"/>
    </source>
</evidence>
<keyword evidence="3" id="KW-1185">Reference proteome</keyword>
<name>A0A9P5R2U7_9FUNG</name>
<evidence type="ECO:0000313" key="3">
    <source>
        <dbReference type="Proteomes" id="UP000748756"/>
    </source>
</evidence>
<evidence type="ECO:0000313" key="2">
    <source>
        <dbReference type="EMBL" id="KAF9120539.1"/>
    </source>
</evidence>
<protein>
    <submittedName>
        <fullName evidence="2">Uncharacterized protein</fullName>
    </submittedName>
</protein>
<comment type="caution">
    <text evidence="2">The sequence shown here is derived from an EMBL/GenBank/DDBJ whole genome shotgun (WGS) entry which is preliminary data.</text>
</comment>
<proteinExistence type="predicted"/>
<feature type="chain" id="PRO_5040387462" evidence="1">
    <location>
        <begin position="21"/>
        <end position="56"/>
    </location>
</feature>
<gene>
    <name evidence="2" type="ORF">BG015_006053</name>
</gene>
<accession>A0A9P5R2U7</accession>
<dbReference type="AlphaFoldDB" id="A0A9P5R2U7"/>
<feature type="non-terminal residue" evidence="2">
    <location>
        <position position="1"/>
    </location>
</feature>
<reference evidence="2" key="1">
    <citation type="journal article" date="2020" name="Fungal Divers.">
        <title>Resolving the Mortierellaceae phylogeny through synthesis of multi-gene phylogenetics and phylogenomics.</title>
        <authorList>
            <person name="Vandepol N."/>
            <person name="Liber J."/>
            <person name="Desiro A."/>
            <person name="Na H."/>
            <person name="Kennedy M."/>
            <person name="Barry K."/>
            <person name="Grigoriev I.V."/>
            <person name="Miller A.N."/>
            <person name="O'Donnell K."/>
            <person name="Stajich J.E."/>
            <person name="Bonito G."/>
        </authorList>
    </citation>
    <scope>NUCLEOTIDE SEQUENCE</scope>
    <source>
        <strain evidence="2">NRRL 6426</strain>
    </source>
</reference>
<feature type="signal peptide" evidence="1">
    <location>
        <begin position="1"/>
        <end position="20"/>
    </location>
</feature>